<dbReference type="GO" id="GO:0009084">
    <property type="term" value="P:glutamine family amino acid biosynthetic process"/>
    <property type="evidence" value="ECO:0007669"/>
    <property type="project" value="UniProtKB-ARBA"/>
</dbReference>
<name>A0A7S1SSU2_9CHLO</name>
<feature type="domain" description="Aspartate/glutamate/uridylate kinase" evidence="6">
    <location>
        <begin position="83"/>
        <end position="350"/>
    </location>
</feature>
<dbReference type="InterPro" id="IPR036393">
    <property type="entry name" value="AceGlu_kinase-like_sf"/>
</dbReference>
<dbReference type="GO" id="GO:0016301">
    <property type="term" value="F:kinase activity"/>
    <property type="evidence" value="ECO:0007669"/>
    <property type="project" value="UniProtKB-KW"/>
</dbReference>
<organism evidence="7">
    <name type="scientific">Tetraselmis chuii</name>
    <dbReference type="NCBI Taxonomy" id="63592"/>
    <lineage>
        <taxon>Eukaryota</taxon>
        <taxon>Viridiplantae</taxon>
        <taxon>Chlorophyta</taxon>
        <taxon>core chlorophytes</taxon>
        <taxon>Chlorodendrophyceae</taxon>
        <taxon>Chlorodendrales</taxon>
        <taxon>Chlorodendraceae</taxon>
        <taxon>Tetraselmis</taxon>
    </lineage>
</organism>
<proteinExistence type="predicted"/>
<dbReference type="Pfam" id="PF00696">
    <property type="entry name" value="AA_kinase"/>
    <property type="match status" value="1"/>
</dbReference>
<dbReference type="EMBL" id="HBGG01019767">
    <property type="protein sequence ID" value="CAD9208007.1"/>
    <property type="molecule type" value="Transcribed_RNA"/>
</dbReference>
<accession>A0A7S1SSU2</accession>
<reference evidence="7" key="1">
    <citation type="submission" date="2021-01" db="EMBL/GenBank/DDBJ databases">
        <authorList>
            <person name="Corre E."/>
            <person name="Pelletier E."/>
            <person name="Niang G."/>
            <person name="Scheremetjew M."/>
            <person name="Finn R."/>
            <person name="Kale V."/>
            <person name="Holt S."/>
            <person name="Cochrane G."/>
            <person name="Meng A."/>
            <person name="Brown T."/>
            <person name="Cohen L."/>
        </authorList>
    </citation>
    <scope>NUCLEOTIDE SEQUENCE</scope>
    <source>
        <strain evidence="7">PLY429</strain>
    </source>
</reference>
<evidence type="ECO:0000256" key="3">
    <source>
        <dbReference type="ARBA" id="ARBA00022777"/>
    </source>
</evidence>
<dbReference type="GO" id="GO:0004350">
    <property type="term" value="F:glutamate-5-semialdehyde dehydrogenase activity"/>
    <property type="evidence" value="ECO:0007669"/>
    <property type="project" value="TreeGrafter"/>
</dbReference>
<evidence type="ECO:0000256" key="1">
    <source>
        <dbReference type="ARBA" id="ARBA00022679"/>
    </source>
</evidence>
<protein>
    <recommendedName>
        <fullName evidence="6">Aspartate/glutamate/uridylate kinase domain-containing protein</fullName>
    </recommendedName>
</protein>
<dbReference type="InterPro" id="IPR001048">
    <property type="entry name" value="Asp/Glu/Uridylate_kinase"/>
</dbReference>
<dbReference type="GO" id="GO:0005524">
    <property type="term" value="F:ATP binding"/>
    <property type="evidence" value="ECO:0007669"/>
    <property type="project" value="UniProtKB-KW"/>
</dbReference>
<dbReference type="Gene3D" id="3.40.1160.10">
    <property type="entry name" value="Acetylglutamate kinase-like"/>
    <property type="match status" value="1"/>
</dbReference>
<sequence>MDAHVHFVPKALTEVHIGGAKHSNGLGHAPKLTNSLSNVHLGAMGHGSSNSLATTPASSGQVSPRSEAAETLSERIKLTNARRIIVKVGRHVVSRNCDGRLALGRIGNLIEQLEGLVRSGREIILVTSGAVCSGVQRVRREQILNSTPLQLQSLNDDSVESGADPTGSEMRAAAASGQSGLMSLYDLLFSHMDLSCSQLLVTRNDFLGEDFKKGIRQTVDRLLGMKIIPVFNWNDAIDFNRNPKNETNGNFGGYSAGRYWDNDTLSLLLAQALKVDLLMILTDVDGVYDHMPLDDNDSSPQLIHTFCPEIHAPMVQYRCPKRDSAKHGMSSKADVAWKAAQAGIPAVVVNGKGFRPTMMEAVSGEMVGTLFDTKAARCMLKLHHMVPNHLNRAFPPPGAESNGDTSEQPHGHRRNGSQSRLAPVDAPKPPLPH</sequence>
<keyword evidence="3" id="KW-0418">Kinase</keyword>
<dbReference type="PANTHER" id="PTHR11063">
    <property type="entry name" value="GLUTAMATE SEMIALDEHYDE DEHYDROGENASE"/>
    <property type="match status" value="1"/>
</dbReference>
<evidence type="ECO:0000256" key="4">
    <source>
        <dbReference type="ARBA" id="ARBA00022840"/>
    </source>
</evidence>
<dbReference type="SUPFAM" id="SSF53633">
    <property type="entry name" value="Carbamate kinase-like"/>
    <property type="match status" value="1"/>
</dbReference>
<keyword evidence="1" id="KW-0808">Transferase</keyword>
<evidence type="ECO:0000313" key="7">
    <source>
        <dbReference type="EMBL" id="CAD9208007.1"/>
    </source>
</evidence>
<keyword evidence="4" id="KW-0067">ATP-binding</keyword>
<feature type="compositionally biased region" description="Polar residues" evidence="5">
    <location>
        <begin position="47"/>
        <end position="64"/>
    </location>
</feature>
<gene>
    <name evidence="7" type="ORF">TCHU04912_LOCUS10243</name>
</gene>
<dbReference type="PRINTS" id="PR00474">
    <property type="entry name" value="GLU5KINASE"/>
</dbReference>
<feature type="region of interest" description="Disordered" evidence="5">
    <location>
        <begin position="43"/>
        <end position="66"/>
    </location>
</feature>
<evidence type="ECO:0000256" key="2">
    <source>
        <dbReference type="ARBA" id="ARBA00022741"/>
    </source>
</evidence>
<evidence type="ECO:0000256" key="5">
    <source>
        <dbReference type="SAM" id="MobiDB-lite"/>
    </source>
</evidence>
<feature type="region of interest" description="Disordered" evidence="5">
    <location>
        <begin position="390"/>
        <end position="433"/>
    </location>
</feature>
<dbReference type="AlphaFoldDB" id="A0A7S1SSU2"/>
<dbReference type="PANTHER" id="PTHR11063:SF8">
    <property type="entry name" value="DELTA-1-PYRROLINE-5-CARBOXYLATE SYNTHASE"/>
    <property type="match status" value="1"/>
</dbReference>
<keyword evidence="2" id="KW-0547">Nucleotide-binding</keyword>
<evidence type="ECO:0000259" key="6">
    <source>
        <dbReference type="Pfam" id="PF00696"/>
    </source>
</evidence>
<dbReference type="InterPro" id="IPR001057">
    <property type="entry name" value="Glu/AcGlu_kinase"/>
</dbReference>